<dbReference type="PATRIC" id="fig|1386089.3.peg.2071"/>
<dbReference type="STRING" id="1386089.N865_15130"/>
<evidence type="ECO:0000313" key="3">
    <source>
        <dbReference type="Proteomes" id="UP000019489"/>
    </source>
</evidence>
<evidence type="ECO:0008006" key="4">
    <source>
        <dbReference type="Google" id="ProtNLM"/>
    </source>
</evidence>
<organism evidence="2 3">
    <name type="scientific">Intrasporangium oryzae NRRL B-24470</name>
    <dbReference type="NCBI Taxonomy" id="1386089"/>
    <lineage>
        <taxon>Bacteria</taxon>
        <taxon>Bacillati</taxon>
        <taxon>Actinomycetota</taxon>
        <taxon>Actinomycetes</taxon>
        <taxon>Micrococcales</taxon>
        <taxon>Intrasporangiaceae</taxon>
        <taxon>Intrasporangium</taxon>
    </lineage>
</organism>
<dbReference type="PANTHER" id="PTHR39441">
    <property type="entry name" value="DUF2252 DOMAIN-CONTAINING PROTEIN"/>
    <property type="match status" value="1"/>
</dbReference>
<dbReference type="PANTHER" id="PTHR39441:SF1">
    <property type="entry name" value="DUF2252 DOMAIN-CONTAINING PROTEIN"/>
    <property type="match status" value="1"/>
</dbReference>
<sequence length="499" mass="54188">MGARGGKSGTAGATEQLNRPGGGAGHAPRPDDHPGPEERVARGLAARSAVPPGELGDFEPAADRPGVADVLADQARTRVPELVPIRHARMAVSPFTFFRGHAKGMAIDLAPGPVSGISVQLCGDAHLSNFGVFASPERHLLFDVNDFDETHPGPWEWDVMRLVASIAVAGRANGFSGKQRRACVLGTAERYREAMAQFAGMRFLDVWYSHADVDELRGEVLPKLSAKRRQTMEKNLGKARSSGNLKALAKLTELVDGELRLRSDPPLMVPLGELLPEDDRADLVARMLGLLQHYRGTLPSDRRMLFDRFEFLDIARKVVGVGSVGTRCWVVLLRGRDDQDPLFLQVKEAEASVLEAAIPAAMRPAEPFGNQGERVVKGQRLMQAASDIFLGWQRVDQGIDGVGRDFYVRQLRDMKGSALIDQMNPPTMTLYGQYCAWTLARAHARSGDDIAIAAYLGDDDGFATAMARFAETYADQTERDHAAFVDAIGSGRLPAAASV</sequence>
<dbReference type="eggNOG" id="COG4320">
    <property type="taxonomic scope" value="Bacteria"/>
</dbReference>
<reference evidence="2 3" key="1">
    <citation type="submission" date="2013-08" db="EMBL/GenBank/DDBJ databases">
        <title>Intrasporangium oryzae NRRL B-24470.</title>
        <authorList>
            <person name="Liu H."/>
            <person name="Wang G."/>
        </authorList>
    </citation>
    <scope>NUCLEOTIDE SEQUENCE [LARGE SCALE GENOMIC DNA]</scope>
    <source>
        <strain evidence="2 3">NRRL B-24470</strain>
    </source>
</reference>
<comment type="caution">
    <text evidence="2">The sequence shown here is derived from an EMBL/GenBank/DDBJ whole genome shotgun (WGS) entry which is preliminary data.</text>
</comment>
<keyword evidence="3" id="KW-1185">Reference proteome</keyword>
<name>W9G6J3_9MICO</name>
<protein>
    <recommendedName>
        <fullName evidence="4">DUF2252 domain-containing protein</fullName>
    </recommendedName>
</protein>
<dbReference type="Pfam" id="PF10009">
    <property type="entry name" value="DUF2252"/>
    <property type="match status" value="1"/>
</dbReference>
<dbReference type="InterPro" id="IPR018721">
    <property type="entry name" value="DUF2252"/>
</dbReference>
<dbReference type="OrthoDB" id="1491115at2"/>
<dbReference type="AlphaFoldDB" id="W9G6J3"/>
<proteinExistence type="predicted"/>
<evidence type="ECO:0000313" key="2">
    <source>
        <dbReference type="EMBL" id="EWT01620.1"/>
    </source>
</evidence>
<dbReference type="EMBL" id="AWSA01000019">
    <property type="protein sequence ID" value="EWT01620.1"/>
    <property type="molecule type" value="Genomic_DNA"/>
</dbReference>
<evidence type="ECO:0000256" key="1">
    <source>
        <dbReference type="SAM" id="MobiDB-lite"/>
    </source>
</evidence>
<feature type="region of interest" description="Disordered" evidence="1">
    <location>
        <begin position="1"/>
        <end position="63"/>
    </location>
</feature>
<dbReference type="Proteomes" id="UP000019489">
    <property type="component" value="Unassembled WGS sequence"/>
</dbReference>
<dbReference type="RefSeq" id="WP_084328130.1">
    <property type="nucleotide sequence ID" value="NZ_AWSA01000019.1"/>
</dbReference>
<feature type="compositionally biased region" description="Basic and acidic residues" evidence="1">
    <location>
        <begin position="28"/>
        <end position="41"/>
    </location>
</feature>
<gene>
    <name evidence="2" type="ORF">N865_15130</name>
</gene>
<accession>W9G6J3</accession>